<evidence type="ECO:0000259" key="2">
    <source>
        <dbReference type="PROSITE" id="PS50025"/>
    </source>
</evidence>
<reference evidence="4" key="3">
    <citation type="submission" date="2015-06" db="UniProtKB">
        <authorList>
            <consortium name="EnsemblMetazoa"/>
        </authorList>
    </citation>
    <scope>IDENTIFICATION</scope>
</reference>
<reference evidence="5" key="1">
    <citation type="submission" date="2012-12" db="EMBL/GenBank/DDBJ databases">
        <authorList>
            <person name="Hellsten U."/>
            <person name="Grimwood J."/>
            <person name="Chapman J.A."/>
            <person name="Shapiro H."/>
            <person name="Aerts A."/>
            <person name="Otillar R.P."/>
            <person name="Terry A.Y."/>
            <person name="Boore J.L."/>
            <person name="Simakov O."/>
            <person name="Marletaz F."/>
            <person name="Cho S.-J."/>
            <person name="Edsinger-Gonzales E."/>
            <person name="Havlak P."/>
            <person name="Kuo D.-H."/>
            <person name="Larsson T."/>
            <person name="Lv J."/>
            <person name="Arendt D."/>
            <person name="Savage R."/>
            <person name="Osoegawa K."/>
            <person name="de Jong P."/>
            <person name="Lindberg D.R."/>
            <person name="Seaver E.C."/>
            <person name="Weisblat D.A."/>
            <person name="Putnam N.H."/>
            <person name="Grigoriev I.V."/>
            <person name="Rokhsar D.S."/>
        </authorList>
    </citation>
    <scope>NUCLEOTIDE SEQUENCE</scope>
</reference>
<comment type="caution">
    <text evidence="1">Lacks conserved residue(s) required for the propagation of feature annotation.</text>
</comment>
<gene>
    <name evidence="4" type="primary">20203943</name>
    <name evidence="3" type="ORF">HELRODRAFT_172176</name>
</gene>
<dbReference type="Proteomes" id="UP000015101">
    <property type="component" value="Unassembled WGS sequence"/>
</dbReference>
<reference evidence="3 5" key="2">
    <citation type="journal article" date="2013" name="Nature">
        <title>Insights into bilaterian evolution from three spiralian genomes.</title>
        <authorList>
            <person name="Simakov O."/>
            <person name="Marletaz F."/>
            <person name="Cho S.J."/>
            <person name="Edsinger-Gonzales E."/>
            <person name="Havlak P."/>
            <person name="Hellsten U."/>
            <person name="Kuo D.H."/>
            <person name="Larsson T."/>
            <person name="Lv J."/>
            <person name="Arendt D."/>
            <person name="Savage R."/>
            <person name="Osoegawa K."/>
            <person name="de Jong P."/>
            <person name="Grimwood J."/>
            <person name="Chapman J.A."/>
            <person name="Shapiro H."/>
            <person name="Aerts A."/>
            <person name="Otillar R.P."/>
            <person name="Terry A.Y."/>
            <person name="Boore J.L."/>
            <person name="Grigoriev I.V."/>
            <person name="Lindberg D.R."/>
            <person name="Seaver E.C."/>
            <person name="Weisblat D.A."/>
            <person name="Putnam N.H."/>
            <person name="Rokhsar D.S."/>
        </authorList>
    </citation>
    <scope>NUCLEOTIDE SEQUENCE</scope>
</reference>
<evidence type="ECO:0000256" key="1">
    <source>
        <dbReference type="PROSITE-ProRule" id="PRU00122"/>
    </source>
</evidence>
<dbReference type="EnsemblMetazoa" id="HelroT172176">
    <property type="protein sequence ID" value="HelroP172176"/>
    <property type="gene ID" value="HelroG172176"/>
</dbReference>
<evidence type="ECO:0000313" key="4">
    <source>
        <dbReference type="EnsemblMetazoa" id="HelroP172176"/>
    </source>
</evidence>
<dbReference type="InParanoid" id="T1F544"/>
<dbReference type="EMBL" id="AMQM01004093">
    <property type="status" value="NOT_ANNOTATED_CDS"/>
    <property type="molecule type" value="Genomic_DNA"/>
</dbReference>
<dbReference type="EMBL" id="AMQM01004095">
    <property type="status" value="NOT_ANNOTATED_CDS"/>
    <property type="molecule type" value="Genomic_DNA"/>
</dbReference>
<dbReference type="EMBL" id="KB096457">
    <property type="protein sequence ID" value="ESO04528.1"/>
    <property type="molecule type" value="Genomic_DNA"/>
</dbReference>
<dbReference type="RefSeq" id="XP_009017107.1">
    <property type="nucleotide sequence ID" value="XM_009018859.1"/>
</dbReference>
<dbReference type="STRING" id="6412.T1F544"/>
<evidence type="ECO:0000313" key="5">
    <source>
        <dbReference type="Proteomes" id="UP000015101"/>
    </source>
</evidence>
<protein>
    <recommendedName>
        <fullName evidence="2">Laminin G domain-containing protein</fullName>
    </recommendedName>
</protein>
<organism evidence="4 5">
    <name type="scientific">Helobdella robusta</name>
    <name type="common">Californian leech</name>
    <dbReference type="NCBI Taxonomy" id="6412"/>
    <lineage>
        <taxon>Eukaryota</taxon>
        <taxon>Metazoa</taxon>
        <taxon>Spiralia</taxon>
        <taxon>Lophotrochozoa</taxon>
        <taxon>Annelida</taxon>
        <taxon>Clitellata</taxon>
        <taxon>Hirudinea</taxon>
        <taxon>Rhynchobdellida</taxon>
        <taxon>Glossiphoniidae</taxon>
        <taxon>Helobdella</taxon>
    </lineage>
</organism>
<dbReference type="PROSITE" id="PS50025">
    <property type="entry name" value="LAM_G_DOMAIN"/>
    <property type="match status" value="1"/>
</dbReference>
<feature type="domain" description="Laminin G" evidence="2">
    <location>
        <begin position="1"/>
        <end position="159"/>
    </location>
</feature>
<dbReference type="PANTHER" id="PTHR15036:SF85">
    <property type="entry name" value="SP2353, ISOFORM A"/>
    <property type="match status" value="1"/>
</dbReference>
<dbReference type="PANTHER" id="PTHR15036">
    <property type="entry name" value="PIKACHURIN-LIKE PROTEIN"/>
    <property type="match status" value="1"/>
</dbReference>
<accession>T1F544</accession>
<dbReference type="Gene3D" id="2.60.120.200">
    <property type="match status" value="2"/>
</dbReference>
<dbReference type="InterPro" id="IPR050372">
    <property type="entry name" value="Neurexin-related_CASP"/>
</dbReference>
<proteinExistence type="predicted"/>
<dbReference type="InterPro" id="IPR001791">
    <property type="entry name" value="Laminin_G"/>
</dbReference>
<dbReference type="CDD" id="cd00110">
    <property type="entry name" value="LamG"/>
    <property type="match status" value="2"/>
</dbReference>
<dbReference type="EMBL" id="AMQM01004094">
    <property type="status" value="NOT_ANNOTATED_CDS"/>
    <property type="molecule type" value="Genomic_DNA"/>
</dbReference>
<dbReference type="SUPFAM" id="SSF49899">
    <property type="entry name" value="Concanavalin A-like lectins/glucanases"/>
    <property type="match status" value="2"/>
</dbReference>
<dbReference type="AlphaFoldDB" id="T1F544"/>
<dbReference type="KEGG" id="hro:HELRODRAFT_172176"/>
<sequence length="371" mass="41529">MTPYDVTSYSTTKKIYKRNNLNKKTDGKTSSILNIINIKNNYNNNYNNNNNRGYISDSLWHTVTISRTSNHTMTLVVDDYLIHDVISTGRSVNFDLNDDVYIGGGPPDIMASLPRIIRSTSGFHGCMDDVTLVKRKNYSVSLTSGGDHLLRKHDVYAGCSAIIIITIKNDEDKDDATGYKTALMTDRQTDGQTDRLTDRLTANEFAPSAQTQTTLTRLTSHLINTYHVTEARDVTSSIISVMHQHNNNNTATICLKSTNILQQNFLASNFSRGIEKSRTHILAIDQTGTQASTCEIRTAATDCLLLYSTSGQFEKDFLAVELLSGHVTLCYDTGDGARMLRVTHLLHPHHQWGRSKRWGQKDLPHRGRGKV</sequence>
<keyword evidence="5" id="KW-1185">Reference proteome</keyword>
<dbReference type="GO" id="GO:0016020">
    <property type="term" value="C:membrane"/>
    <property type="evidence" value="ECO:0007669"/>
    <property type="project" value="UniProtKB-SubCell"/>
</dbReference>
<name>T1F544_HELRO</name>
<dbReference type="OrthoDB" id="6275838at2759"/>
<dbReference type="Pfam" id="PF02210">
    <property type="entry name" value="Laminin_G_2"/>
    <property type="match status" value="1"/>
</dbReference>
<evidence type="ECO:0000313" key="3">
    <source>
        <dbReference type="EMBL" id="ESO04528.1"/>
    </source>
</evidence>
<dbReference type="CTD" id="20203943"/>
<dbReference type="InterPro" id="IPR013320">
    <property type="entry name" value="ConA-like_dom_sf"/>
</dbReference>
<dbReference type="GeneID" id="20203943"/>
<dbReference type="eggNOG" id="KOG3514">
    <property type="taxonomic scope" value="Eukaryota"/>
</dbReference>
<dbReference type="Pfam" id="PF00054">
    <property type="entry name" value="Laminin_G_1"/>
    <property type="match status" value="1"/>
</dbReference>
<dbReference type="HOGENOM" id="CLU_746569_0_0_1"/>